<comment type="caution">
    <text evidence="1">The sequence shown here is derived from an EMBL/GenBank/DDBJ whole genome shotgun (WGS) entry which is preliminary data.</text>
</comment>
<dbReference type="Proteomes" id="UP001141806">
    <property type="component" value="Unassembled WGS sequence"/>
</dbReference>
<dbReference type="Pfam" id="PF14223">
    <property type="entry name" value="Retrotran_gag_2"/>
    <property type="match status" value="1"/>
</dbReference>
<dbReference type="PANTHER" id="PTHR47481:SF28">
    <property type="entry name" value="RETROTRANSPOSON COPIA-LIKE N-TERMINAL DOMAIN-CONTAINING PROTEIN"/>
    <property type="match status" value="1"/>
</dbReference>
<organism evidence="1 2">
    <name type="scientific">Protea cynaroides</name>
    <dbReference type="NCBI Taxonomy" id="273540"/>
    <lineage>
        <taxon>Eukaryota</taxon>
        <taxon>Viridiplantae</taxon>
        <taxon>Streptophyta</taxon>
        <taxon>Embryophyta</taxon>
        <taxon>Tracheophyta</taxon>
        <taxon>Spermatophyta</taxon>
        <taxon>Magnoliopsida</taxon>
        <taxon>Proteales</taxon>
        <taxon>Proteaceae</taxon>
        <taxon>Protea</taxon>
    </lineage>
</organism>
<gene>
    <name evidence="1" type="ORF">NE237_023552</name>
</gene>
<evidence type="ECO:0000313" key="1">
    <source>
        <dbReference type="EMBL" id="KAJ4963613.1"/>
    </source>
</evidence>
<keyword evidence="2" id="KW-1185">Reference proteome</keyword>
<sequence length="291" mass="31880">MVISATAASTNNSLTTATDASLSAGSSSPLVISNIASLIPLKLGATNYLFWKLLFDPVLHGHKQARDLLKTKYASTSPAHIMSLNCQLSRIKKGTQSMTDYLQQFKSLSDQLAAFDFAVSTNDNILLVLDGLPSSYWQFCSSVWIRACTSKLILEELHNLLLCEEIALPNDLSTNNSTTMAAFRPSSFIPVRGSYHKGSYRGHRSSNGHSSRGLLLTPPYPHGSAPHPICNISKKLGHQALNCYHRMDHAYHGRHPPERPAAMISSPHTAATTWYLDTGTTHHLTPDIESL</sequence>
<dbReference type="OrthoDB" id="1912561at2759"/>
<dbReference type="AlphaFoldDB" id="A0A9Q0HCC8"/>
<protein>
    <recommendedName>
        <fullName evidence="3">Retrotransposon Copia-like N-terminal domain-containing protein</fullName>
    </recommendedName>
</protein>
<dbReference type="EMBL" id="JAMYWD010000008">
    <property type="protein sequence ID" value="KAJ4963613.1"/>
    <property type="molecule type" value="Genomic_DNA"/>
</dbReference>
<evidence type="ECO:0000313" key="2">
    <source>
        <dbReference type="Proteomes" id="UP001141806"/>
    </source>
</evidence>
<proteinExistence type="predicted"/>
<name>A0A9Q0HCC8_9MAGN</name>
<evidence type="ECO:0008006" key="3">
    <source>
        <dbReference type="Google" id="ProtNLM"/>
    </source>
</evidence>
<reference evidence="1" key="1">
    <citation type="journal article" date="2023" name="Plant J.">
        <title>The genome of the king protea, Protea cynaroides.</title>
        <authorList>
            <person name="Chang J."/>
            <person name="Duong T.A."/>
            <person name="Schoeman C."/>
            <person name="Ma X."/>
            <person name="Roodt D."/>
            <person name="Barker N."/>
            <person name="Li Z."/>
            <person name="Van de Peer Y."/>
            <person name="Mizrachi E."/>
        </authorList>
    </citation>
    <scope>NUCLEOTIDE SEQUENCE</scope>
    <source>
        <tissue evidence="1">Young leaves</tissue>
    </source>
</reference>
<dbReference type="PANTHER" id="PTHR47481">
    <property type="match status" value="1"/>
</dbReference>
<accession>A0A9Q0HCC8</accession>